<evidence type="ECO:0000313" key="11">
    <source>
        <dbReference type="Proteomes" id="UP000431451"/>
    </source>
</evidence>
<evidence type="ECO:0000259" key="5">
    <source>
        <dbReference type="Pfam" id="PF01182"/>
    </source>
</evidence>
<organism evidence="8 10">
    <name type="scientific">Clostridium neonatale</name>
    <dbReference type="NCBI Taxonomy" id="137838"/>
    <lineage>
        <taxon>Bacteria</taxon>
        <taxon>Bacillati</taxon>
        <taxon>Bacillota</taxon>
        <taxon>Clostridia</taxon>
        <taxon>Eubacteriales</taxon>
        <taxon>Clostridiaceae</taxon>
        <taxon>Clostridium</taxon>
    </lineage>
</organism>
<dbReference type="GO" id="GO:0006046">
    <property type="term" value="P:N-acetylglucosamine catabolic process"/>
    <property type="evidence" value="ECO:0007669"/>
    <property type="project" value="UniProtKB-UniRule"/>
</dbReference>
<accession>A0A2A7MDN3</accession>
<comment type="catalytic activity">
    <reaction evidence="1 4">
        <text>alpha-D-glucosamine 6-phosphate + H2O = beta-D-fructose 6-phosphate + NH4(+)</text>
        <dbReference type="Rhea" id="RHEA:12172"/>
        <dbReference type="ChEBI" id="CHEBI:15377"/>
        <dbReference type="ChEBI" id="CHEBI:28938"/>
        <dbReference type="ChEBI" id="CHEBI:57634"/>
        <dbReference type="ChEBI" id="CHEBI:75989"/>
        <dbReference type="EC" id="3.5.99.6"/>
    </reaction>
</comment>
<comment type="similarity">
    <text evidence="4">Belongs to the glucosamine/galactosamine-6-phosphate isomerase family. NagB subfamily.</text>
</comment>
<evidence type="ECO:0000313" key="9">
    <source>
        <dbReference type="EMBL" id="VCT82810.1"/>
    </source>
</evidence>
<dbReference type="EMBL" id="CAMTCP010000033">
    <property type="protein sequence ID" value="CAI3541635.1"/>
    <property type="molecule type" value="Genomic_DNA"/>
</dbReference>
<sequence>MKVIITKDYNEMSKLAANMIKETVNEKPNSVLGLATGSTPEGLYNNLIEMNRNGEIDFSNVTTINLDEYIGLNGDNPQSYRYFMNNKLFDHININKERTFVPSGVAENIEEEAKNYDKKIDELGGIDVQILGIGVNGHIGFNEPDEVLIAGTHKTGLTQSTIEANSRFFDKIEDVPTEAITMGLGQILKSKKIILIVKGTNKADVVRELLKGVITTNNPSTMLNMHRDVTILMEEEVSKLI</sequence>
<evidence type="ECO:0000313" key="7">
    <source>
        <dbReference type="EMBL" id="CAI3541635.1"/>
    </source>
</evidence>
<dbReference type="Proteomes" id="UP000220840">
    <property type="component" value="Unassembled WGS sequence"/>
</dbReference>
<proteinExistence type="inferred from homology"/>
<dbReference type="SUPFAM" id="SSF100950">
    <property type="entry name" value="NagB/RpiA/CoA transferase-like"/>
    <property type="match status" value="1"/>
</dbReference>
<dbReference type="GO" id="GO:0005737">
    <property type="term" value="C:cytoplasm"/>
    <property type="evidence" value="ECO:0007669"/>
    <property type="project" value="TreeGrafter"/>
</dbReference>
<dbReference type="FunFam" id="3.40.50.1360:FF:000003">
    <property type="entry name" value="Glucosamine-6-phosphate deaminase"/>
    <property type="match status" value="1"/>
</dbReference>
<dbReference type="GeneID" id="68875688"/>
<dbReference type="Gene3D" id="3.40.50.1360">
    <property type="match status" value="1"/>
</dbReference>
<evidence type="ECO:0000313" key="6">
    <source>
        <dbReference type="EMBL" id="CAG9703639.1"/>
    </source>
</evidence>
<reference evidence="6" key="3">
    <citation type="submission" date="2021-10" db="EMBL/GenBank/DDBJ databases">
        <authorList>
            <person name="Mesa V."/>
        </authorList>
    </citation>
    <scope>NUCLEOTIDE SEQUENCE</scope>
    <source>
        <strain evidence="6">CC3_PB</strain>
    </source>
</reference>
<dbReference type="Pfam" id="PF01182">
    <property type="entry name" value="Glucosamine_iso"/>
    <property type="match status" value="1"/>
</dbReference>
<keyword evidence="10" id="KW-1185">Reference proteome</keyword>
<dbReference type="EMBL" id="CAKJVE010000004">
    <property type="protein sequence ID" value="CAG9703639.1"/>
    <property type="molecule type" value="Genomic_DNA"/>
</dbReference>
<reference evidence="9 11" key="2">
    <citation type="submission" date="2018-06" db="EMBL/GenBank/DDBJ databases">
        <authorList>
            <consortium name="IHU Genomes"/>
        </authorList>
    </citation>
    <scope>NUCLEOTIDE SEQUENCE [LARGE SCALE GENOMIC DNA]</scope>
    <source>
        <strain evidence="9 11">NEC25</strain>
    </source>
</reference>
<evidence type="ECO:0000313" key="10">
    <source>
        <dbReference type="Proteomes" id="UP000220840"/>
    </source>
</evidence>
<feature type="active site" description="Proton acceptor; for enolization step" evidence="4">
    <location>
        <position position="67"/>
    </location>
</feature>
<dbReference type="CDD" id="cd01399">
    <property type="entry name" value="GlcN6P_deaminase"/>
    <property type="match status" value="1"/>
</dbReference>
<gene>
    <name evidence="4 8" type="primary">nagB</name>
    <name evidence="7" type="ORF">CNEO2_120021</name>
    <name evidence="6" type="ORF">CNEO_40741</name>
    <name evidence="9" type="ORF">CNEONATNEC25_00370</name>
    <name evidence="8" type="ORF">CQ394_16465</name>
</gene>
<dbReference type="GO" id="GO:0019262">
    <property type="term" value="P:N-acetylneuraminate catabolic process"/>
    <property type="evidence" value="ECO:0007669"/>
    <property type="project" value="UniProtKB-UniRule"/>
</dbReference>
<dbReference type="InterPro" id="IPR004547">
    <property type="entry name" value="Glucosamine6P_isomerase"/>
</dbReference>
<feature type="active site" description="For ring-opening step" evidence="4">
    <location>
        <position position="143"/>
    </location>
</feature>
<dbReference type="EC" id="3.5.99.6" evidence="4"/>
<keyword evidence="3 4" id="KW-0119">Carbohydrate metabolism</keyword>
<feature type="active site" description="For ring-opening step" evidence="4">
    <location>
        <position position="136"/>
    </location>
</feature>
<dbReference type="PANTHER" id="PTHR11280">
    <property type="entry name" value="GLUCOSAMINE-6-PHOSPHATE ISOMERASE"/>
    <property type="match status" value="1"/>
</dbReference>
<evidence type="ECO:0000256" key="3">
    <source>
        <dbReference type="ARBA" id="ARBA00023277"/>
    </source>
</evidence>
<keyword evidence="2 4" id="KW-0378">Hydrolase</keyword>
<dbReference type="Proteomes" id="UP000431451">
    <property type="component" value="Unassembled WGS sequence"/>
</dbReference>
<dbReference type="InterPro" id="IPR037171">
    <property type="entry name" value="NagB/RpiA_transferase-like"/>
</dbReference>
<dbReference type="GO" id="GO:0005975">
    <property type="term" value="P:carbohydrate metabolic process"/>
    <property type="evidence" value="ECO:0007669"/>
    <property type="project" value="InterPro"/>
</dbReference>
<evidence type="ECO:0000256" key="1">
    <source>
        <dbReference type="ARBA" id="ARBA00000644"/>
    </source>
</evidence>
<dbReference type="PROSITE" id="PS01161">
    <property type="entry name" value="GLC_GALNAC_ISOMERASE"/>
    <property type="match status" value="1"/>
</dbReference>
<dbReference type="InterPro" id="IPR006148">
    <property type="entry name" value="Glc/Gal-6P_isomerase"/>
</dbReference>
<evidence type="ECO:0000313" key="8">
    <source>
        <dbReference type="EMBL" id="PEG29533.1"/>
    </source>
</evidence>
<name>A0A2A7MDN3_9CLOT</name>
<dbReference type="EMBL" id="UWJD01000001">
    <property type="protein sequence ID" value="VCT82810.1"/>
    <property type="molecule type" value="Genomic_DNA"/>
</dbReference>
<reference evidence="8 10" key="1">
    <citation type="submission" date="2017-10" db="EMBL/GenBank/DDBJ databases">
        <title>Effective Description of Clostridium neonatale sp. nov. linked to necrotizing enterocolitis in neonates and a clarification of species assignable to the genus Clostridium (Prazmowski 1880) emend. Lawson and Rainey 2016.</title>
        <authorList>
            <person name="Bernard K."/>
            <person name="Burdz T."/>
            <person name="Wiebe D."/>
            <person name="Balcewich B."/>
            <person name="Alfa M."/>
            <person name="Bernier A.-M."/>
        </authorList>
    </citation>
    <scope>NUCLEOTIDE SEQUENCE [LARGE SCALE GENOMIC DNA]</scope>
    <source>
        <strain evidence="8 10">LCDC99A005</strain>
    </source>
</reference>
<dbReference type="GO" id="GO:0042802">
    <property type="term" value="F:identical protein binding"/>
    <property type="evidence" value="ECO:0007669"/>
    <property type="project" value="TreeGrafter"/>
</dbReference>
<dbReference type="Proteomes" id="UP001189143">
    <property type="component" value="Unassembled WGS sequence"/>
</dbReference>
<dbReference type="InterPro" id="IPR018321">
    <property type="entry name" value="Glucosamine6P_isomerase_CS"/>
</dbReference>
<comment type="pathway">
    <text evidence="4">Amino-sugar metabolism; N-acetylneuraminate degradation; D-fructose 6-phosphate from N-acetylneuraminate: step 5/5.</text>
</comment>
<dbReference type="EMBL" id="PDCJ01000003">
    <property type="protein sequence ID" value="PEG29533.1"/>
    <property type="molecule type" value="Genomic_DNA"/>
</dbReference>
<dbReference type="GO" id="GO:0006043">
    <property type="term" value="P:glucosamine catabolic process"/>
    <property type="evidence" value="ECO:0007669"/>
    <property type="project" value="TreeGrafter"/>
</dbReference>
<evidence type="ECO:0000256" key="4">
    <source>
        <dbReference type="HAMAP-Rule" id="MF_01241"/>
    </source>
</evidence>
<feature type="domain" description="Glucosamine/galactosamine-6-phosphate isomerase" evidence="5">
    <location>
        <begin position="11"/>
        <end position="228"/>
    </location>
</feature>
<dbReference type="PANTHER" id="PTHR11280:SF5">
    <property type="entry name" value="GLUCOSAMINE-6-PHOSPHATE ISOMERASE"/>
    <property type="match status" value="1"/>
</dbReference>
<dbReference type="STRING" id="137838.GCA_001458595_00470"/>
<feature type="active site" description="Proton acceptor; for ring-opening step" evidence="4">
    <location>
        <position position="138"/>
    </location>
</feature>
<dbReference type="RefSeq" id="WP_058293435.1">
    <property type="nucleotide sequence ID" value="NZ_CAKJVD010000034.1"/>
</dbReference>
<dbReference type="NCBIfam" id="TIGR00502">
    <property type="entry name" value="nagB"/>
    <property type="match status" value="1"/>
</dbReference>
<comment type="caution">
    <text evidence="4">Lacks conserved residue(s) required for the propagation of feature annotation.</text>
</comment>
<dbReference type="AlphaFoldDB" id="A0A2A7MDN3"/>
<dbReference type="Proteomes" id="UP000789738">
    <property type="component" value="Unassembled WGS sequence"/>
</dbReference>
<reference evidence="7" key="4">
    <citation type="submission" date="2022-10" db="EMBL/GenBank/DDBJ databases">
        <authorList>
            <person name="Aires J."/>
            <person name="Mesa V."/>
        </authorList>
    </citation>
    <scope>NUCLEOTIDE SEQUENCE</scope>
    <source>
        <strain evidence="7">Clostridium neonatale JD116</strain>
    </source>
</reference>
<protein>
    <recommendedName>
        <fullName evidence="4">Glucosamine-6-phosphate deaminase</fullName>
        <ecNumber evidence="4">3.5.99.6</ecNumber>
    </recommendedName>
    <alternativeName>
        <fullName evidence="4">GlcN6P deaminase</fullName>
        <shortName evidence="4">GNPDA</shortName>
    </alternativeName>
    <alternativeName>
        <fullName evidence="4">Glucosamine-6-phosphate isomerase</fullName>
    </alternativeName>
</protein>
<dbReference type="UniPathway" id="UPA00629">
    <property type="reaction ID" value="UER00684"/>
</dbReference>
<comment type="function">
    <text evidence="4">Catalyzes the reversible isomerization-deamination of glucosamine 6-phosphate (GlcN6P) to form fructose 6-phosphate (Fru6P) and ammonium ion.</text>
</comment>
<dbReference type="HAMAP" id="MF_01241">
    <property type="entry name" value="GlcN6P_deamin"/>
    <property type="match status" value="1"/>
</dbReference>
<dbReference type="OrthoDB" id="9791139at2"/>
<evidence type="ECO:0000256" key="2">
    <source>
        <dbReference type="ARBA" id="ARBA00022801"/>
    </source>
</evidence>
<dbReference type="GO" id="GO:0004342">
    <property type="term" value="F:glucosamine-6-phosphate deaminase activity"/>
    <property type="evidence" value="ECO:0007669"/>
    <property type="project" value="UniProtKB-UniRule"/>
</dbReference>